<dbReference type="InterPro" id="IPR055353">
    <property type="entry name" value="DUF7619"/>
</dbReference>
<dbReference type="InterPro" id="IPR035986">
    <property type="entry name" value="PKD_dom_sf"/>
</dbReference>
<dbReference type="InterPro" id="IPR000601">
    <property type="entry name" value="PKD_dom"/>
</dbReference>
<reference evidence="3 4" key="1">
    <citation type="submission" date="2019-08" db="EMBL/GenBank/DDBJ databases">
        <title>Genomes of Antarctic Bizionia species.</title>
        <authorList>
            <person name="Bowman J.P."/>
        </authorList>
    </citation>
    <scope>NUCLEOTIDE SEQUENCE [LARGE SCALE GENOMIC DNA]</scope>
    <source>
        <strain evidence="3 4">IC164</strain>
    </source>
</reference>
<gene>
    <name evidence="3" type="ORF">ES677_10005</name>
</gene>
<dbReference type="RefSeq" id="WP_148381159.1">
    <property type="nucleotide sequence ID" value="NZ_VSKN01000012.1"/>
</dbReference>
<feature type="signal peptide" evidence="1">
    <location>
        <begin position="1"/>
        <end position="20"/>
    </location>
</feature>
<accession>A0ABY3M9F4</accession>
<keyword evidence="4" id="KW-1185">Reference proteome</keyword>
<dbReference type="Pfam" id="PF25233">
    <property type="entry name" value="DUF7849"/>
    <property type="match status" value="1"/>
</dbReference>
<protein>
    <submittedName>
        <fullName evidence="3">PKD domain-containing protein</fullName>
    </submittedName>
</protein>
<evidence type="ECO:0000256" key="1">
    <source>
        <dbReference type="SAM" id="SignalP"/>
    </source>
</evidence>
<feature type="chain" id="PRO_5045110062" evidence="1">
    <location>
        <begin position="21"/>
        <end position="654"/>
    </location>
</feature>
<dbReference type="InterPro" id="IPR013783">
    <property type="entry name" value="Ig-like_fold"/>
</dbReference>
<evidence type="ECO:0000259" key="2">
    <source>
        <dbReference type="PROSITE" id="PS50093"/>
    </source>
</evidence>
<dbReference type="PROSITE" id="PS50093">
    <property type="entry name" value="PKD"/>
    <property type="match status" value="1"/>
</dbReference>
<feature type="domain" description="PKD" evidence="2">
    <location>
        <begin position="54"/>
        <end position="98"/>
    </location>
</feature>
<evidence type="ECO:0000313" key="3">
    <source>
        <dbReference type="EMBL" id="TYC11396.1"/>
    </source>
</evidence>
<evidence type="ECO:0000313" key="4">
    <source>
        <dbReference type="Proteomes" id="UP000323621"/>
    </source>
</evidence>
<keyword evidence="1" id="KW-0732">Signal</keyword>
<comment type="caution">
    <text evidence="3">The sequence shown here is derived from an EMBL/GenBank/DDBJ whole genome shotgun (WGS) entry which is preliminary data.</text>
</comment>
<dbReference type="InterPro" id="IPR057171">
    <property type="entry name" value="DUF7849"/>
</dbReference>
<dbReference type="Pfam" id="PF24595">
    <property type="entry name" value="DUF7619"/>
    <property type="match status" value="1"/>
</dbReference>
<dbReference type="EMBL" id="VSKN01000012">
    <property type="protein sequence ID" value="TYC11396.1"/>
    <property type="molecule type" value="Genomic_DNA"/>
</dbReference>
<dbReference type="Pfam" id="PF18911">
    <property type="entry name" value="PKD_4"/>
    <property type="match status" value="1"/>
</dbReference>
<dbReference type="Gene3D" id="2.60.40.10">
    <property type="entry name" value="Immunoglobulins"/>
    <property type="match status" value="1"/>
</dbReference>
<dbReference type="Proteomes" id="UP000323621">
    <property type="component" value="Unassembled WGS sequence"/>
</dbReference>
<dbReference type="SUPFAM" id="SSF49299">
    <property type="entry name" value="PKD domain"/>
    <property type="match status" value="1"/>
</dbReference>
<organism evidence="3 4">
    <name type="scientific">Bizionia gelidisalsuginis</name>
    <dbReference type="NCBI Taxonomy" id="291188"/>
    <lineage>
        <taxon>Bacteria</taxon>
        <taxon>Pseudomonadati</taxon>
        <taxon>Bacteroidota</taxon>
        <taxon>Flavobacteriia</taxon>
        <taxon>Flavobacteriales</taxon>
        <taxon>Flavobacteriaceae</taxon>
        <taxon>Bizionia</taxon>
    </lineage>
</organism>
<name>A0ABY3M9F4_9FLAO</name>
<proteinExistence type="predicted"/>
<sequence>MKTLSFTVAFFMSLVTLAQTADTPLDTTRGLSEINYSKINNTVQFSPKAPQLIQTAGAPKAFYTHFWEFGDGQYSKEELPKHTYKNAKEYNVHLWTTNMYSSGKPPTARPKKIRIDTATDSSTDNSSATLDTSLDLVRNREPMPEEDIVVVMRYKNTKDYETNGTLYLYYNETAFTADNFEVLDARFYNNEEDVSDTELVMVNSITTNDYFYASNTQEPLEFKTIAQDSTEKLNLPLTLAESETKYRASKTIAFKNMKPNEERNLFYTLKTTPEMIKDTSAIVTIRGVYVPDDNYQNHKVKEMEMEIVTSHDPNKMSSNATFLNYRLVRYKTPKFKIKFQNNGEGPATTIRLETDIPEMLDKSSITVEDMYPKCKICPKEEVQYSCLDTTYTATQAIFTFKNIYLPGSEQKNVKDYDSTKGFVKYNIKFSDDFHKKKTKSRTAIIFDKNDPIITNYSTTRFLPGISIGAKAGYNSFSDLKNSKSYFIGATVSPYKSYRWYWQVELLNSFHSYNGTKTIREEFVDSPAGFIALERTTTESSYDNIDWEIPVLARYNVNNYIGLGAGLQGTFSVSQQKTERITIQQYEGEQTDSNLLINQSVTENDTKNNFANFRTGFLIEATAGFARIGPTAGVRYVFNFKDAYDYLQFYALWKF</sequence>